<dbReference type="EMBL" id="CVRI01000034">
    <property type="protein sequence ID" value="CRK92642.1"/>
    <property type="molecule type" value="Genomic_DNA"/>
</dbReference>
<organism evidence="1 2">
    <name type="scientific">Clunio marinus</name>
    <dbReference type="NCBI Taxonomy" id="568069"/>
    <lineage>
        <taxon>Eukaryota</taxon>
        <taxon>Metazoa</taxon>
        <taxon>Ecdysozoa</taxon>
        <taxon>Arthropoda</taxon>
        <taxon>Hexapoda</taxon>
        <taxon>Insecta</taxon>
        <taxon>Pterygota</taxon>
        <taxon>Neoptera</taxon>
        <taxon>Endopterygota</taxon>
        <taxon>Diptera</taxon>
        <taxon>Nematocera</taxon>
        <taxon>Chironomoidea</taxon>
        <taxon>Chironomidae</taxon>
        <taxon>Clunio</taxon>
    </lineage>
</organism>
<gene>
    <name evidence="1" type="ORF">CLUMA_CG006204</name>
</gene>
<dbReference type="AlphaFoldDB" id="A0A1J1HYL4"/>
<accession>A0A1J1HYL4</accession>
<dbReference type="Proteomes" id="UP000183832">
    <property type="component" value="Unassembled WGS sequence"/>
</dbReference>
<proteinExistence type="predicted"/>
<protein>
    <submittedName>
        <fullName evidence="1">CLUMA_CG006204, isoform A</fullName>
    </submittedName>
</protein>
<reference evidence="1 2" key="1">
    <citation type="submission" date="2015-04" db="EMBL/GenBank/DDBJ databases">
        <authorList>
            <person name="Syromyatnikov M.Y."/>
            <person name="Popov V.N."/>
        </authorList>
    </citation>
    <scope>NUCLEOTIDE SEQUENCE [LARGE SCALE GENOMIC DNA]</scope>
</reference>
<sequence length="89" mass="10319">MKGKVSEYLFEKSNFNFQMRGNNKQLSLRSNSIFRTDTISGYARGNGTKIKSRKAQRMKLKKNQKKCNIKVEAKLLQQTINLISHEIPN</sequence>
<evidence type="ECO:0000313" key="2">
    <source>
        <dbReference type="Proteomes" id="UP000183832"/>
    </source>
</evidence>
<keyword evidence="2" id="KW-1185">Reference proteome</keyword>
<evidence type="ECO:0000313" key="1">
    <source>
        <dbReference type="EMBL" id="CRK92642.1"/>
    </source>
</evidence>
<name>A0A1J1HYL4_9DIPT</name>